<dbReference type="SUPFAM" id="SSF46785">
    <property type="entry name" value="Winged helix' DNA-binding domain"/>
    <property type="match status" value="1"/>
</dbReference>
<evidence type="ECO:0000256" key="4">
    <source>
        <dbReference type="ARBA" id="ARBA00023163"/>
    </source>
</evidence>
<accession>A0A0K0HBG8</accession>
<dbReference type="InterPro" id="IPR058163">
    <property type="entry name" value="LysR-type_TF_proteobact-type"/>
</dbReference>
<dbReference type="GO" id="GO:0003700">
    <property type="term" value="F:DNA-binding transcription factor activity"/>
    <property type="evidence" value="ECO:0007669"/>
    <property type="project" value="InterPro"/>
</dbReference>
<evidence type="ECO:0000256" key="1">
    <source>
        <dbReference type="ARBA" id="ARBA00009437"/>
    </source>
</evidence>
<dbReference type="PANTHER" id="PTHR30537:SF5">
    <property type="entry name" value="HTH-TYPE TRANSCRIPTIONAL ACTIVATOR TTDR-RELATED"/>
    <property type="match status" value="1"/>
</dbReference>
<protein>
    <submittedName>
        <fullName evidence="6">Putative LysR-family transcriptional regulatory protein</fullName>
    </submittedName>
</protein>
<dbReference type="eggNOG" id="COG0583">
    <property type="taxonomic scope" value="Bacteria"/>
</dbReference>
<dbReference type="InterPro" id="IPR036390">
    <property type="entry name" value="WH_DNA-bd_sf"/>
</dbReference>
<dbReference type="SUPFAM" id="SSF53850">
    <property type="entry name" value="Periplasmic binding protein-like II"/>
    <property type="match status" value="1"/>
</dbReference>
<comment type="similarity">
    <text evidence="1">Belongs to the LysR transcriptional regulatory family.</text>
</comment>
<dbReference type="Pfam" id="PF00126">
    <property type="entry name" value="HTH_1"/>
    <property type="match status" value="1"/>
</dbReference>
<dbReference type="KEGG" id="sbg:SBG_1874"/>
<keyword evidence="2" id="KW-0805">Transcription regulation</keyword>
<dbReference type="EMBL" id="FR877557">
    <property type="protein sequence ID" value="CCC30940.1"/>
    <property type="molecule type" value="Genomic_DNA"/>
</dbReference>
<dbReference type="AlphaFoldDB" id="A0A0K0HBG8"/>
<dbReference type="Proteomes" id="UP000000289">
    <property type="component" value="Chromosome"/>
</dbReference>
<dbReference type="PANTHER" id="PTHR30537">
    <property type="entry name" value="HTH-TYPE TRANSCRIPTIONAL REGULATOR"/>
    <property type="match status" value="1"/>
</dbReference>
<name>A0A0K0HBG8_SALBC</name>
<dbReference type="FunFam" id="1.10.10.10:FF:000001">
    <property type="entry name" value="LysR family transcriptional regulator"/>
    <property type="match status" value="1"/>
</dbReference>
<dbReference type="CDD" id="cd08422">
    <property type="entry name" value="PBP2_CrgA_like"/>
    <property type="match status" value="1"/>
</dbReference>
<keyword evidence="3" id="KW-0238">DNA-binding</keyword>
<dbReference type="InterPro" id="IPR000847">
    <property type="entry name" value="LysR_HTH_N"/>
</dbReference>
<evidence type="ECO:0000313" key="7">
    <source>
        <dbReference type="Proteomes" id="UP000000289"/>
    </source>
</evidence>
<evidence type="ECO:0000313" key="6">
    <source>
        <dbReference type="EMBL" id="CCC30940.1"/>
    </source>
</evidence>
<feature type="domain" description="HTH lysR-type" evidence="5">
    <location>
        <begin position="1"/>
        <end position="60"/>
    </location>
</feature>
<evidence type="ECO:0000256" key="3">
    <source>
        <dbReference type="ARBA" id="ARBA00023125"/>
    </source>
</evidence>
<dbReference type="RefSeq" id="WP_000606635.1">
    <property type="nucleotide sequence ID" value="NC_015761.1"/>
</dbReference>
<organism evidence="6 7">
    <name type="scientific">Salmonella bongori (strain ATCC 43975 / DSM 13772 / NCTC 12419)</name>
    <dbReference type="NCBI Taxonomy" id="218493"/>
    <lineage>
        <taxon>Bacteria</taxon>
        <taxon>Pseudomonadati</taxon>
        <taxon>Pseudomonadota</taxon>
        <taxon>Gammaproteobacteria</taxon>
        <taxon>Enterobacterales</taxon>
        <taxon>Enterobacteriaceae</taxon>
        <taxon>Salmonella</taxon>
    </lineage>
</organism>
<dbReference type="Gene3D" id="1.10.10.10">
    <property type="entry name" value="Winged helix-like DNA-binding domain superfamily/Winged helix DNA-binding domain"/>
    <property type="match status" value="1"/>
</dbReference>
<dbReference type="InterPro" id="IPR036388">
    <property type="entry name" value="WH-like_DNA-bd_sf"/>
</dbReference>
<dbReference type="GeneID" id="44980882"/>
<dbReference type="Gene3D" id="3.40.190.290">
    <property type="match status" value="1"/>
</dbReference>
<evidence type="ECO:0000259" key="5">
    <source>
        <dbReference type="PROSITE" id="PS50931"/>
    </source>
</evidence>
<sequence>MINELHSMTTFVRTVELGSLSKAADAQQISPQAASKALKQLETHLGVRLFHRTTRNMSLTEEGQRFFEAAKPALMGLQQALATVQQTREEFAGPLRIVGPRSVVQQVIKPVLIEYSRLYPEVQPDVQLDDGITNWVEKRVDVGFRISVSPQEGLIARRLFPLQLIICASPAYLRKYGVPKTLHDLSAHRCSVFRHAATGRLIPWTVKSGDNVQDHHVNPAMSTNDEMLELHAVLMGEVIAQLAGPTAAQYIRTGQLVPLLPETITDIHSLFLYYGSRVAQPLRVRRFIDLAIERLANRQDVALSAEDISLAHIQGTSGYS</sequence>
<proteinExistence type="inferred from homology"/>
<dbReference type="InterPro" id="IPR005119">
    <property type="entry name" value="LysR_subst-bd"/>
</dbReference>
<dbReference type="GO" id="GO:0003677">
    <property type="term" value="F:DNA binding"/>
    <property type="evidence" value="ECO:0007669"/>
    <property type="project" value="UniProtKB-KW"/>
</dbReference>
<dbReference type="Pfam" id="PF03466">
    <property type="entry name" value="LysR_substrate"/>
    <property type="match status" value="1"/>
</dbReference>
<gene>
    <name evidence="6" type="ordered locus">SBG_1874</name>
</gene>
<dbReference type="PROSITE" id="PS50931">
    <property type="entry name" value="HTH_LYSR"/>
    <property type="match status" value="1"/>
</dbReference>
<evidence type="ECO:0000256" key="2">
    <source>
        <dbReference type="ARBA" id="ARBA00023015"/>
    </source>
</evidence>
<keyword evidence="4" id="KW-0804">Transcription</keyword>
<reference evidence="6 7" key="1">
    <citation type="journal article" date="2011" name="PLoS Pathog.">
        <title>Salmonella bongori provides insights into the evolution of the Salmonellae.</title>
        <authorList>
            <person name="Fookes M."/>
            <person name="Schroeder G.N."/>
            <person name="Langridge G.C."/>
            <person name="Blondel C.J."/>
            <person name="Mammina C."/>
            <person name="Connor T.R."/>
            <person name="Seth-Smith H."/>
            <person name="Vernikos G.S."/>
            <person name="Robinson K.S."/>
            <person name="Sanders M."/>
            <person name="Petty N.K."/>
            <person name="Kingsley R.A."/>
            <person name="Baumler A.J."/>
            <person name="Nuccio S.P."/>
            <person name="Contreras I."/>
            <person name="Santiviago C.A."/>
            <person name="Maskell D."/>
            <person name="Barrow P."/>
            <person name="Humphrey T."/>
            <person name="Nastasi A."/>
            <person name="Roberts M."/>
            <person name="Frankel G."/>
            <person name="Parkhill J."/>
            <person name="Dougan G."/>
            <person name="Thomson N.R."/>
        </authorList>
    </citation>
    <scope>NUCLEOTIDE SEQUENCE [LARGE SCALE GENOMIC DNA]</scope>
    <source>
        <strain evidence="7">ATCC 43975 / DSM 13772 / NCTC 12419</strain>
    </source>
</reference>